<dbReference type="InterPro" id="IPR019756">
    <property type="entry name" value="Pept_S26A_signal_pept_1_Ser-AS"/>
</dbReference>
<dbReference type="PRINTS" id="PR00728">
    <property type="entry name" value="SIGNALPTASE"/>
</dbReference>
<feature type="transmembrane region" description="Helical" evidence="12">
    <location>
        <begin position="16"/>
        <end position="36"/>
    </location>
</feature>
<dbReference type="EC" id="3.4.21.89" evidence="10"/>
<name>A0A285CTS2_9BACI</name>
<dbReference type="GO" id="GO:0006465">
    <property type="term" value="P:signal peptide processing"/>
    <property type="evidence" value="ECO:0007669"/>
    <property type="project" value="UniProtKB-UniRule"/>
</dbReference>
<dbReference type="AlphaFoldDB" id="A0A285CTS2"/>
<dbReference type="EMBL" id="OAOP01000004">
    <property type="protein sequence ID" value="SNX70353.1"/>
    <property type="molecule type" value="Genomic_DNA"/>
</dbReference>
<dbReference type="GO" id="GO:0004252">
    <property type="term" value="F:serine-type endopeptidase activity"/>
    <property type="evidence" value="ECO:0007669"/>
    <property type="project" value="UniProtKB-UniRule"/>
</dbReference>
<accession>A0A285CTS2</accession>
<evidence type="ECO:0000256" key="11">
    <source>
        <dbReference type="SAM" id="MobiDB-lite"/>
    </source>
</evidence>
<dbReference type="PANTHER" id="PTHR10806:SF6">
    <property type="entry name" value="SIGNAL PEPTIDASE COMPLEX CATALYTIC SUBUNIT SEC11"/>
    <property type="match status" value="1"/>
</dbReference>
<evidence type="ECO:0000313" key="14">
    <source>
        <dbReference type="Proteomes" id="UP000219546"/>
    </source>
</evidence>
<evidence type="ECO:0000256" key="4">
    <source>
        <dbReference type="ARBA" id="ARBA00022801"/>
    </source>
</evidence>
<feature type="compositionally biased region" description="Basic and acidic residues" evidence="11">
    <location>
        <begin position="196"/>
        <end position="212"/>
    </location>
</feature>
<keyword evidence="14" id="KW-1185">Reference proteome</keyword>
<comment type="function">
    <text evidence="9">Catalytic component of the signal peptidase complex (SPC) which catalyzes the cleavage of N-terminal signal sequences from nascent proteins as they are translocated into the lumen of the endoplasmic reticulum. Specifically cleaves N-terminal signal peptides that contain a hydrophobic alpha-helix (h-region) shorter than 18-20 amino acids.</text>
</comment>
<keyword evidence="6" id="KW-0735">Signal-anchor</keyword>
<evidence type="ECO:0000256" key="7">
    <source>
        <dbReference type="ARBA" id="ARBA00022989"/>
    </source>
</evidence>
<gene>
    <name evidence="13" type="ORF">SAMN05877753_10476</name>
</gene>
<dbReference type="NCBIfam" id="NF046067">
    <property type="entry name" value="SigPepSipWBacil"/>
    <property type="match status" value="1"/>
</dbReference>
<dbReference type="RefSeq" id="WP_245855765.1">
    <property type="nucleotide sequence ID" value="NZ_JBEPMQ010000010.1"/>
</dbReference>
<dbReference type="InterPro" id="IPR036286">
    <property type="entry name" value="LexA/Signal_pep-like_sf"/>
</dbReference>
<dbReference type="PANTHER" id="PTHR10806">
    <property type="entry name" value="SIGNAL PEPTIDASE COMPLEX CATALYTIC SUBUNIT SEC11"/>
    <property type="match status" value="1"/>
</dbReference>
<dbReference type="CDD" id="cd06530">
    <property type="entry name" value="S26_SPase_I"/>
    <property type="match status" value="1"/>
</dbReference>
<evidence type="ECO:0000256" key="3">
    <source>
        <dbReference type="ARBA" id="ARBA00022692"/>
    </source>
</evidence>
<dbReference type="InterPro" id="IPR019533">
    <property type="entry name" value="Peptidase_S26"/>
</dbReference>
<evidence type="ECO:0000313" key="13">
    <source>
        <dbReference type="EMBL" id="SNX70353.1"/>
    </source>
</evidence>
<feature type="transmembrane region" description="Helical" evidence="12">
    <location>
        <begin position="154"/>
        <end position="175"/>
    </location>
</feature>
<dbReference type="GO" id="GO:0009003">
    <property type="term" value="F:signal peptidase activity"/>
    <property type="evidence" value="ECO:0007669"/>
    <property type="project" value="UniProtKB-EC"/>
</dbReference>
<evidence type="ECO:0000256" key="12">
    <source>
        <dbReference type="SAM" id="Phobius"/>
    </source>
</evidence>
<dbReference type="SUPFAM" id="SSF51306">
    <property type="entry name" value="LexA/Signal peptidase"/>
    <property type="match status" value="1"/>
</dbReference>
<organism evidence="13 14">
    <name type="scientific">Bacillus oleivorans</name>
    <dbReference type="NCBI Taxonomy" id="1448271"/>
    <lineage>
        <taxon>Bacteria</taxon>
        <taxon>Bacillati</taxon>
        <taxon>Bacillota</taxon>
        <taxon>Bacilli</taxon>
        <taxon>Bacillales</taxon>
        <taxon>Bacillaceae</taxon>
        <taxon>Bacillus</taxon>
    </lineage>
</organism>
<protein>
    <recommendedName>
        <fullName evidence="10">Signal peptidase I</fullName>
        <ecNumber evidence="10">3.4.21.89</ecNumber>
    </recommendedName>
</protein>
<keyword evidence="8 12" id="KW-0472">Membrane</keyword>
<dbReference type="PROSITE" id="PS00501">
    <property type="entry name" value="SPASE_I_1"/>
    <property type="match status" value="1"/>
</dbReference>
<dbReference type="InterPro" id="IPR001733">
    <property type="entry name" value="Peptidase_S26B"/>
</dbReference>
<sequence>MPKINKSRKVRKIISNSLYGIVCTFLVAMIIMVFSARASGGEPELFGYQFKVVLSGSMDPTFKTGSIILVEKLEDTINLNENDIISFVQEENQIVTHRIIEVVNNDNGVFYRTKGDANEEPDINAVVPANVLAKYSGITIPYVGYLLNFASSPIGTGLLLIIPGILMIIYSVITIRKAIKEIEEKTKGNLTANHTSENESAPKKDTSTKSVS</sequence>
<evidence type="ECO:0000256" key="8">
    <source>
        <dbReference type="ARBA" id="ARBA00023136"/>
    </source>
</evidence>
<evidence type="ECO:0000256" key="5">
    <source>
        <dbReference type="ARBA" id="ARBA00022824"/>
    </source>
</evidence>
<evidence type="ECO:0000256" key="6">
    <source>
        <dbReference type="ARBA" id="ARBA00022968"/>
    </source>
</evidence>
<keyword evidence="3 12" id="KW-0812">Transmembrane</keyword>
<evidence type="ECO:0000256" key="10">
    <source>
        <dbReference type="NCBIfam" id="TIGR02228"/>
    </source>
</evidence>
<dbReference type="NCBIfam" id="TIGR02228">
    <property type="entry name" value="sigpep_I_arch"/>
    <property type="match status" value="1"/>
</dbReference>
<reference evidence="13 14" key="1">
    <citation type="submission" date="2017-08" db="EMBL/GenBank/DDBJ databases">
        <authorList>
            <person name="de Groot N.N."/>
        </authorList>
    </citation>
    <scope>NUCLEOTIDE SEQUENCE [LARGE SCALE GENOMIC DNA]</scope>
    <source>
        <strain evidence="13 14">JC228</strain>
    </source>
</reference>
<evidence type="ECO:0000256" key="9">
    <source>
        <dbReference type="ARBA" id="ARBA00045533"/>
    </source>
</evidence>
<feature type="region of interest" description="Disordered" evidence="11">
    <location>
        <begin position="189"/>
        <end position="212"/>
    </location>
</feature>
<evidence type="ECO:0000256" key="2">
    <source>
        <dbReference type="ARBA" id="ARBA00022670"/>
    </source>
</evidence>
<dbReference type="Proteomes" id="UP000219546">
    <property type="component" value="Unassembled WGS sequence"/>
</dbReference>
<keyword evidence="4" id="KW-0378">Hydrolase</keyword>
<keyword evidence="7 12" id="KW-1133">Transmembrane helix</keyword>
<evidence type="ECO:0000256" key="1">
    <source>
        <dbReference type="ARBA" id="ARBA00004648"/>
    </source>
</evidence>
<comment type="subcellular location">
    <subcellularLocation>
        <location evidence="1">Endoplasmic reticulum membrane</location>
        <topology evidence="1">Single-pass type II membrane protein</topology>
    </subcellularLocation>
</comment>
<proteinExistence type="predicted"/>
<dbReference type="GO" id="GO:0016020">
    <property type="term" value="C:membrane"/>
    <property type="evidence" value="ECO:0007669"/>
    <property type="project" value="UniProtKB-UniRule"/>
</dbReference>
<keyword evidence="5" id="KW-0256">Endoplasmic reticulum</keyword>
<keyword evidence="2" id="KW-0645">Protease</keyword>